<organism evidence="1 2">
    <name type="scientific">Orbilia ellipsospora</name>
    <dbReference type="NCBI Taxonomy" id="2528407"/>
    <lineage>
        <taxon>Eukaryota</taxon>
        <taxon>Fungi</taxon>
        <taxon>Dikarya</taxon>
        <taxon>Ascomycota</taxon>
        <taxon>Pezizomycotina</taxon>
        <taxon>Orbiliomycetes</taxon>
        <taxon>Orbiliales</taxon>
        <taxon>Orbiliaceae</taxon>
        <taxon>Orbilia</taxon>
    </lineage>
</organism>
<sequence>MPHLLSLPNELLEEIVGLLVPSFPRDCSEHRYWGIGPGETPHIKDLSSLCLTCKQLELVVRPHLFKIVVITYPTRMIRLFRTLIENPSIRKMVRTISICCTFSFGDEMVDPFSPRETFLDENPELSLKMKWDPDTMEPYAAAVFRAVELDRDEYKEFTEDELEALNEGSYWMAIPSFSERANYEERLMESLAAGLMALSLGLERFIIRRENNDSDDHFQEAIASLVKHPDTQDHVLENVPKLEFWKSRSNPFGFQISPSDDFWNSLIQLPTIKEFYDDGKLKLKPFQLFD</sequence>
<protein>
    <recommendedName>
        <fullName evidence="3">F-box domain-containing protein</fullName>
    </recommendedName>
</protein>
<accession>A0AAV9XGQ6</accession>
<evidence type="ECO:0000313" key="2">
    <source>
        <dbReference type="Proteomes" id="UP001365542"/>
    </source>
</evidence>
<evidence type="ECO:0008006" key="3">
    <source>
        <dbReference type="Google" id="ProtNLM"/>
    </source>
</evidence>
<evidence type="ECO:0000313" key="1">
    <source>
        <dbReference type="EMBL" id="KAK6540792.1"/>
    </source>
</evidence>
<name>A0AAV9XGQ6_9PEZI</name>
<dbReference type="Proteomes" id="UP001365542">
    <property type="component" value="Unassembled WGS sequence"/>
</dbReference>
<gene>
    <name evidence="1" type="ORF">TWF694_008182</name>
</gene>
<proteinExistence type="predicted"/>
<dbReference type="EMBL" id="JAVHJO010000004">
    <property type="protein sequence ID" value="KAK6540792.1"/>
    <property type="molecule type" value="Genomic_DNA"/>
</dbReference>
<dbReference type="AlphaFoldDB" id="A0AAV9XGQ6"/>
<reference evidence="1 2" key="1">
    <citation type="submission" date="2019-10" db="EMBL/GenBank/DDBJ databases">
        <authorList>
            <person name="Palmer J.M."/>
        </authorList>
    </citation>
    <scope>NUCLEOTIDE SEQUENCE [LARGE SCALE GENOMIC DNA]</scope>
    <source>
        <strain evidence="1 2">TWF694</strain>
    </source>
</reference>
<comment type="caution">
    <text evidence="1">The sequence shown here is derived from an EMBL/GenBank/DDBJ whole genome shotgun (WGS) entry which is preliminary data.</text>
</comment>
<keyword evidence="2" id="KW-1185">Reference proteome</keyword>